<organism evidence="1 2">
    <name type="scientific">Ruminiclostridium cellobioparum subsp. termitidis CT1112</name>
    <dbReference type="NCBI Taxonomy" id="1195236"/>
    <lineage>
        <taxon>Bacteria</taxon>
        <taxon>Bacillati</taxon>
        <taxon>Bacillota</taxon>
        <taxon>Clostridia</taxon>
        <taxon>Eubacteriales</taxon>
        <taxon>Oscillospiraceae</taxon>
        <taxon>Ruminiclostridium</taxon>
    </lineage>
</organism>
<dbReference type="RefSeq" id="WP_004623508.1">
    <property type="nucleotide sequence ID" value="NZ_AORV01000015.1"/>
</dbReference>
<accession>S0FNA1</accession>
<proteinExistence type="predicted"/>
<dbReference type="AlphaFoldDB" id="S0FNA1"/>
<evidence type="ECO:0000313" key="1">
    <source>
        <dbReference type="EMBL" id="EMS73725.1"/>
    </source>
</evidence>
<evidence type="ECO:0000313" key="2">
    <source>
        <dbReference type="Proteomes" id="UP000014155"/>
    </source>
</evidence>
<dbReference type="eggNOG" id="ENOG5032VZM">
    <property type="taxonomic scope" value="Bacteria"/>
</dbReference>
<dbReference type="EMBL" id="AORV01000015">
    <property type="protein sequence ID" value="EMS73725.1"/>
    <property type="molecule type" value="Genomic_DNA"/>
</dbReference>
<comment type="caution">
    <text evidence="1">The sequence shown here is derived from an EMBL/GenBank/DDBJ whole genome shotgun (WGS) entry which is preliminary data.</text>
</comment>
<dbReference type="Proteomes" id="UP000014155">
    <property type="component" value="Unassembled WGS sequence"/>
</dbReference>
<reference evidence="1 2" key="1">
    <citation type="journal article" date="2013" name="Genome Announc.">
        <title>Draft Genome Sequence of the Cellulolytic, Mesophilic, Anaerobic Bacterium Clostridium termitidis Strain CT1112 (DSM 5398).</title>
        <authorList>
            <person name="Lal S."/>
            <person name="Ramachandran U."/>
            <person name="Zhang X."/>
            <person name="Munir R."/>
            <person name="Sparling R."/>
            <person name="Levin D.B."/>
        </authorList>
    </citation>
    <scope>NUCLEOTIDE SEQUENCE [LARGE SCALE GENOMIC DNA]</scope>
    <source>
        <strain evidence="1 2">CT1112</strain>
    </source>
</reference>
<sequence length="196" mass="22608">MKLRITRKDLEDLTLEQKQNLCDLWIPHIYDTAVANVCVDAAEERYEQIIYVIGGIKLLKHHDMLLNDLKFMPDETFKVKEEETYSDNIASDRIDGIDSEPAPEEEFNFDEDFNFEFQRPDSYSKQDCLPLLDIGQMIDILERKNFGEGDFFLSASIGDYVLEMGKNGFSGSVPYDENNKSGELCDILWESIKAIL</sequence>
<keyword evidence="2" id="KW-1185">Reference proteome</keyword>
<name>S0FNA1_RUMCE</name>
<protein>
    <submittedName>
        <fullName evidence="1">Uncharacterized protein</fullName>
    </submittedName>
</protein>
<gene>
    <name evidence="1" type="ORF">CTER_0188</name>
</gene>
<dbReference type="PATRIC" id="fig|1195236.3.peg.488"/>